<reference evidence="3 4" key="1">
    <citation type="submission" date="2016-07" db="EMBL/GenBank/DDBJ databases">
        <title>Pervasive Adenine N6-methylation of Active Genes in Fungi.</title>
        <authorList>
            <consortium name="DOE Joint Genome Institute"/>
            <person name="Mondo S.J."/>
            <person name="Dannebaum R.O."/>
            <person name="Kuo R.C."/>
            <person name="Labutti K."/>
            <person name="Haridas S."/>
            <person name="Kuo A."/>
            <person name="Salamov A."/>
            <person name="Ahrendt S.R."/>
            <person name="Lipzen A."/>
            <person name="Sullivan W."/>
            <person name="Andreopoulos W.B."/>
            <person name="Clum A."/>
            <person name="Lindquist E."/>
            <person name="Daum C."/>
            <person name="Ramamoorthy G.K."/>
            <person name="Gryganskyi A."/>
            <person name="Culley D."/>
            <person name="Magnuson J.K."/>
            <person name="James T.Y."/>
            <person name="O'Malley M.A."/>
            <person name="Stajich J.E."/>
            <person name="Spatafora J.W."/>
            <person name="Visel A."/>
            <person name="Grigoriev I.V."/>
        </authorList>
    </citation>
    <scope>NUCLEOTIDE SEQUENCE [LARGE SCALE GENOMIC DNA]</scope>
    <source>
        <strain evidence="3 4">PL171</strain>
    </source>
</reference>
<dbReference type="GO" id="GO:0005869">
    <property type="term" value="C:dynactin complex"/>
    <property type="evidence" value="ECO:0007669"/>
    <property type="project" value="InterPro"/>
</dbReference>
<evidence type="ECO:0000256" key="1">
    <source>
        <dbReference type="SAM" id="Coils"/>
    </source>
</evidence>
<gene>
    <name evidence="3" type="ORF">BCR44DRAFT_90804</name>
</gene>
<dbReference type="AlphaFoldDB" id="A0A1Y2HSD0"/>
<proteinExistence type="predicted"/>
<evidence type="ECO:0000313" key="3">
    <source>
        <dbReference type="EMBL" id="ORZ37498.1"/>
    </source>
</evidence>
<evidence type="ECO:0000256" key="2">
    <source>
        <dbReference type="SAM" id="MobiDB-lite"/>
    </source>
</evidence>
<dbReference type="InterPro" id="IPR009991">
    <property type="entry name" value="DCTN3"/>
</dbReference>
<dbReference type="OrthoDB" id="5567974at2759"/>
<keyword evidence="1" id="KW-0175">Coiled coil</keyword>
<dbReference type="PANTHER" id="PTHR28360:SF1">
    <property type="entry name" value="DYNACTIN SUBUNIT 3"/>
    <property type="match status" value="1"/>
</dbReference>
<comment type="caution">
    <text evidence="3">The sequence shown here is derived from an EMBL/GenBank/DDBJ whole genome shotgun (WGS) entry which is preliminary data.</text>
</comment>
<dbReference type="Proteomes" id="UP000193411">
    <property type="component" value="Unassembled WGS sequence"/>
</dbReference>
<evidence type="ECO:0000313" key="4">
    <source>
        <dbReference type="Proteomes" id="UP000193411"/>
    </source>
</evidence>
<feature type="coiled-coil region" evidence="1">
    <location>
        <begin position="194"/>
        <end position="260"/>
    </location>
</feature>
<feature type="region of interest" description="Disordered" evidence="2">
    <location>
        <begin position="1"/>
        <end position="24"/>
    </location>
</feature>
<protein>
    <submittedName>
        <fullName evidence="3">Uncharacterized protein</fullName>
    </submittedName>
</protein>
<feature type="non-terminal residue" evidence="3">
    <location>
        <position position="260"/>
    </location>
</feature>
<accession>A0A1Y2HSD0</accession>
<dbReference type="GO" id="GO:0061640">
    <property type="term" value="P:cytoskeleton-dependent cytokinesis"/>
    <property type="evidence" value="ECO:0007669"/>
    <property type="project" value="InterPro"/>
</dbReference>
<dbReference type="Pfam" id="PF07426">
    <property type="entry name" value="Dynactin_p22"/>
    <property type="match status" value="1"/>
</dbReference>
<feature type="compositionally biased region" description="Low complexity" evidence="2">
    <location>
        <begin position="11"/>
        <end position="23"/>
    </location>
</feature>
<keyword evidence="4" id="KW-1185">Reference proteome</keyword>
<name>A0A1Y2HSD0_9FUNG</name>
<dbReference type="PANTHER" id="PTHR28360">
    <property type="entry name" value="DYNACTIN SUBUNIT 3"/>
    <property type="match status" value="1"/>
</dbReference>
<dbReference type="EMBL" id="MCFL01000012">
    <property type="protein sequence ID" value="ORZ37498.1"/>
    <property type="molecule type" value="Genomic_DNA"/>
</dbReference>
<sequence>MGNYILHPHMHSAMSSTPPSTSAKRLLAQDNQAIQSLQSRLDNLERLLAGGQPSTTTAAGDPDALQLPAPPGGLPDMNLLSTLARIQVNLSNAKAQSPEFLEATTQIDRAFNLLIQHAKDPVQVAALAGDAVTLNQWLAHHDAAQVPVAAKAALVETAELDMRAAASDLERIDNMDNMLSQTQFKDLPTASLELAKLDHQARAVDQQVREIEAQVVHIMDVYGAYVDQLSEIFVQLDEQVRLAERTVTALEAKKRREQDE</sequence>
<organism evidence="3 4">
    <name type="scientific">Catenaria anguillulae PL171</name>
    <dbReference type="NCBI Taxonomy" id="765915"/>
    <lineage>
        <taxon>Eukaryota</taxon>
        <taxon>Fungi</taxon>
        <taxon>Fungi incertae sedis</taxon>
        <taxon>Blastocladiomycota</taxon>
        <taxon>Blastocladiomycetes</taxon>
        <taxon>Blastocladiales</taxon>
        <taxon>Catenariaceae</taxon>
        <taxon>Catenaria</taxon>
    </lineage>
</organism>